<evidence type="ECO:0000313" key="2">
    <source>
        <dbReference type="EMBL" id="MFD2571624.1"/>
    </source>
</evidence>
<organism evidence="2 3">
    <name type="scientific">Spirosoma soli</name>
    <dbReference type="NCBI Taxonomy" id="1770529"/>
    <lineage>
        <taxon>Bacteria</taxon>
        <taxon>Pseudomonadati</taxon>
        <taxon>Bacteroidota</taxon>
        <taxon>Cytophagia</taxon>
        <taxon>Cytophagales</taxon>
        <taxon>Cytophagaceae</taxon>
        <taxon>Spirosoma</taxon>
    </lineage>
</organism>
<dbReference type="Gene3D" id="2.60.120.10">
    <property type="entry name" value="Jelly Rolls"/>
    <property type="match status" value="1"/>
</dbReference>
<evidence type="ECO:0000259" key="1">
    <source>
        <dbReference type="PROSITE" id="PS50042"/>
    </source>
</evidence>
<dbReference type="EMBL" id="JBHULN010000007">
    <property type="protein sequence ID" value="MFD2571624.1"/>
    <property type="molecule type" value="Genomic_DNA"/>
</dbReference>
<sequence>MQEHLFHEYLVNQAISPTSDEVRIQRFDRGTYIYQPGDAQTHIHLIQKGVVKIGSYSSDGERVIYDVLQPGEFFGDLDYLNNGIEFFEFAKAATSITVFSIELAHFKYVIVHDPVASEWFNRNVVRRWWKAETRLLHMTRGNIDTRLDNLRREYHHPVRDNANRLHTIFDLLSQQDIADLTGTTRQTASKKLKQGLEAVDISLPV</sequence>
<evidence type="ECO:0000313" key="3">
    <source>
        <dbReference type="Proteomes" id="UP001597469"/>
    </source>
</evidence>
<dbReference type="RefSeq" id="WP_381523332.1">
    <property type="nucleotide sequence ID" value="NZ_JBHULN010000007.1"/>
</dbReference>
<dbReference type="InterPro" id="IPR018490">
    <property type="entry name" value="cNMP-bd_dom_sf"/>
</dbReference>
<dbReference type="Proteomes" id="UP001597469">
    <property type="component" value="Unassembled WGS sequence"/>
</dbReference>
<feature type="domain" description="Cyclic nucleotide-binding" evidence="1">
    <location>
        <begin position="6"/>
        <end position="110"/>
    </location>
</feature>
<reference evidence="3" key="1">
    <citation type="journal article" date="2019" name="Int. J. Syst. Evol. Microbiol.">
        <title>The Global Catalogue of Microorganisms (GCM) 10K type strain sequencing project: providing services to taxonomists for standard genome sequencing and annotation.</title>
        <authorList>
            <consortium name="The Broad Institute Genomics Platform"/>
            <consortium name="The Broad Institute Genome Sequencing Center for Infectious Disease"/>
            <person name="Wu L."/>
            <person name="Ma J."/>
        </authorList>
    </citation>
    <scope>NUCLEOTIDE SEQUENCE [LARGE SCALE GENOMIC DNA]</scope>
    <source>
        <strain evidence="3">KCTC 42805</strain>
    </source>
</reference>
<comment type="caution">
    <text evidence="2">The sequence shown here is derived from an EMBL/GenBank/DDBJ whole genome shotgun (WGS) entry which is preliminary data.</text>
</comment>
<dbReference type="InterPro" id="IPR014710">
    <property type="entry name" value="RmlC-like_jellyroll"/>
</dbReference>
<keyword evidence="3" id="KW-1185">Reference proteome</keyword>
<dbReference type="CDD" id="cd00038">
    <property type="entry name" value="CAP_ED"/>
    <property type="match status" value="1"/>
</dbReference>
<dbReference type="InterPro" id="IPR000595">
    <property type="entry name" value="cNMP-bd_dom"/>
</dbReference>
<dbReference type="PROSITE" id="PS50042">
    <property type="entry name" value="CNMP_BINDING_3"/>
    <property type="match status" value="1"/>
</dbReference>
<dbReference type="Pfam" id="PF00027">
    <property type="entry name" value="cNMP_binding"/>
    <property type="match status" value="1"/>
</dbReference>
<protein>
    <submittedName>
        <fullName evidence="2">Crp/Fnr family transcriptional regulator</fullName>
    </submittedName>
</protein>
<proteinExistence type="predicted"/>
<gene>
    <name evidence="2" type="ORF">ACFSUS_13345</name>
</gene>
<dbReference type="SUPFAM" id="SSF51206">
    <property type="entry name" value="cAMP-binding domain-like"/>
    <property type="match status" value="1"/>
</dbReference>
<accession>A0ABW5M4N2</accession>
<name>A0ABW5M4N2_9BACT</name>